<evidence type="ECO:0000256" key="12">
    <source>
        <dbReference type="ARBA" id="ARBA00032687"/>
    </source>
</evidence>
<dbReference type="GO" id="GO:0005759">
    <property type="term" value="C:mitochondrial matrix"/>
    <property type="evidence" value="ECO:0007669"/>
    <property type="project" value="UniProtKB-SubCell"/>
</dbReference>
<keyword evidence="9" id="KW-0446">Lipid-binding</keyword>
<keyword evidence="8" id="KW-0175">Coiled coil</keyword>
<evidence type="ECO:0000256" key="10">
    <source>
        <dbReference type="ARBA" id="ARBA00023128"/>
    </source>
</evidence>
<keyword evidence="7" id="KW-1000">Mitochondrion outer membrane</keyword>
<name>A0ABD3X1D9_SINWO</name>
<dbReference type="InterPro" id="IPR031981">
    <property type="entry name" value="MIEAP_C"/>
</dbReference>
<evidence type="ECO:0000259" key="13">
    <source>
        <dbReference type="Pfam" id="PF16026"/>
    </source>
</evidence>
<comment type="caution">
    <text evidence="14">The sequence shown here is derived from an EMBL/GenBank/DDBJ whole genome shotgun (WGS) entry which is preliminary data.</text>
</comment>
<dbReference type="PANTHER" id="PTHR21771">
    <property type="entry name" value="MITOCHONDRIA-EATING PROTEIN-RELATED"/>
    <property type="match status" value="1"/>
</dbReference>
<dbReference type="InterPro" id="IPR026169">
    <property type="entry name" value="MIEAP"/>
</dbReference>
<feature type="domain" description="Mitochondria-eating protein C-terminal" evidence="13">
    <location>
        <begin position="42"/>
        <end position="236"/>
    </location>
</feature>
<dbReference type="AlphaFoldDB" id="A0ABD3X1D9"/>
<sequence length="241" mass="28247">MNTGLPCMTNTAYLFYIRRSEKTRILLLENNPNIVDLSDPNRPTKLAERFSELYNNEHTDTFEEILKCYRKGEVDQEEKIVHDLLVVVQKAYDHCKKWNMKLEEELISEELTKVPRSVAEYIQRGGQMQQKKKRLVQENLKDVVKDFMANKIQIFRPVDVTEVAKQEYMNYATSTVEIVWWMCVQDPPIHLEYATSGRFDSNLYENYKQSGSFVDFCVWPLVRLHENGPILTKGIAQGTNK</sequence>
<reference evidence="14 15" key="1">
    <citation type="submission" date="2024-11" db="EMBL/GenBank/DDBJ databases">
        <title>Chromosome-level genome assembly of the freshwater bivalve Anodonta woodiana.</title>
        <authorList>
            <person name="Chen X."/>
        </authorList>
    </citation>
    <scope>NUCLEOTIDE SEQUENCE [LARGE SCALE GENOMIC DNA]</scope>
    <source>
        <strain evidence="14">MN2024</strain>
        <tissue evidence="14">Gills</tissue>
    </source>
</reference>
<dbReference type="GO" id="GO:0008289">
    <property type="term" value="F:lipid binding"/>
    <property type="evidence" value="ECO:0007669"/>
    <property type="project" value="UniProtKB-KW"/>
</dbReference>
<dbReference type="Pfam" id="PF16026">
    <property type="entry name" value="MIEAP"/>
    <property type="match status" value="1"/>
</dbReference>
<comment type="similarity">
    <text evidence="4">Belongs to the MIEAP family.</text>
</comment>
<dbReference type="GO" id="GO:0005741">
    <property type="term" value="C:mitochondrial outer membrane"/>
    <property type="evidence" value="ECO:0007669"/>
    <property type="project" value="UniProtKB-SubCell"/>
</dbReference>
<dbReference type="Proteomes" id="UP001634394">
    <property type="component" value="Unassembled WGS sequence"/>
</dbReference>
<evidence type="ECO:0000256" key="8">
    <source>
        <dbReference type="ARBA" id="ARBA00023054"/>
    </source>
</evidence>
<protein>
    <recommendedName>
        <fullName evidence="5">Mitochondria-eating protein</fullName>
    </recommendedName>
    <alternativeName>
        <fullName evidence="12">Spermatogenesis-associated protein 18</fullName>
    </alternativeName>
</protein>
<dbReference type="PANTHER" id="PTHR21771:SF0">
    <property type="entry name" value="MITOCHONDRIA-EATING PROTEIN"/>
    <property type="match status" value="1"/>
</dbReference>
<evidence type="ECO:0000256" key="7">
    <source>
        <dbReference type="ARBA" id="ARBA00022787"/>
    </source>
</evidence>
<evidence type="ECO:0000256" key="11">
    <source>
        <dbReference type="ARBA" id="ARBA00023136"/>
    </source>
</evidence>
<evidence type="ECO:0000256" key="1">
    <source>
        <dbReference type="ARBA" id="ARBA00004294"/>
    </source>
</evidence>
<evidence type="ECO:0000256" key="4">
    <source>
        <dbReference type="ARBA" id="ARBA00008233"/>
    </source>
</evidence>
<evidence type="ECO:0000256" key="2">
    <source>
        <dbReference type="ARBA" id="ARBA00004305"/>
    </source>
</evidence>
<dbReference type="EMBL" id="JBJQND010000004">
    <property type="protein sequence ID" value="KAL3878842.1"/>
    <property type="molecule type" value="Genomic_DNA"/>
</dbReference>
<comment type="subcellular location">
    <subcellularLocation>
        <location evidence="3">Cytoplasm</location>
    </subcellularLocation>
    <subcellularLocation>
        <location evidence="2">Mitochondrion matrix</location>
    </subcellularLocation>
    <subcellularLocation>
        <location evidence="1">Mitochondrion outer membrane</location>
    </subcellularLocation>
</comment>
<keyword evidence="11" id="KW-0472">Membrane</keyword>
<evidence type="ECO:0000256" key="6">
    <source>
        <dbReference type="ARBA" id="ARBA00022490"/>
    </source>
</evidence>
<evidence type="ECO:0000313" key="14">
    <source>
        <dbReference type="EMBL" id="KAL3878842.1"/>
    </source>
</evidence>
<keyword evidence="15" id="KW-1185">Reference proteome</keyword>
<organism evidence="14 15">
    <name type="scientific">Sinanodonta woodiana</name>
    <name type="common">Chinese pond mussel</name>
    <name type="synonym">Anodonta woodiana</name>
    <dbReference type="NCBI Taxonomy" id="1069815"/>
    <lineage>
        <taxon>Eukaryota</taxon>
        <taxon>Metazoa</taxon>
        <taxon>Spiralia</taxon>
        <taxon>Lophotrochozoa</taxon>
        <taxon>Mollusca</taxon>
        <taxon>Bivalvia</taxon>
        <taxon>Autobranchia</taxon>
        <taxon>Heteroconchia</taxon>
        <taxon>Palaeoheterodonta</taxon>
        <taxon>Unionida</taxon>
        <taxon>Unionoidea</taxon>
        <taxon>Unionidae</taxon>
        <taxon>Unioninae</taxon>
        <taxon>Sinanodonta</taxon>
    </lineage>
</organism>
<evidence type="ECO:0000256" key="5">
    <source>
        <dbReference type="ARBA" id="ARBA00019863"/>
    </source>
</evidence>
<evidence type="ECO:0000313" key="15">
    <source>
        <dbReference type="Proteomes" id="UP001634394"/>
    </source>
</evidence>
<gene>
    <name evidence="14" type="ORF">ACJMK2_031170</name>
</gene>
<proteinExistence type="inferred from homology"/>
<keyword evidence="6" id="KW-0963">Cytoplasm</keyword>
<accession>A0ABD3X1D9</accession>
<evidence type="ECO:0000256" key="9">
    <source>
        <dbReference type="ARBA" id="ARBA00023121"/>
    </source>
</evidence>
<evidence type="ECO:0000256" key="3">
    <source>
        <dbReference type="ARBA" id="ARBA00004496"/>
    </source>
</evidence>
<keyword evidence="10" id="KW-0496">Mitochondrion</keyword>